<gene>
    <name evidence="2" type="ORF">B5V03_26485</name>
</gene>
<name>A0A4Q1UVG8_9BRAD</name>
<keyword evidence="3" id="KW-1185">Reference proteome</keyword>
<dbReference type="Proteomes" id="UP000290819">
    <property type="component" value="Unassembled WGS sequence"/>
</dbReference>
<protein>
    <submittedName>
        <fullName evidence="2">Uncharacterized protein</fullName>
    </submittedName>
</protein>
<proteinExistence type="predicted"/>
<accession>A0A4Q1UVG8</accession>
<feature type="compositionally biased region" description="Basic residues" evidence="1">
    <location>
        <begin position="738"/>
        <end position="753"/>
    </location>
</feature>
<reference evidence="2 3" key="1">
    <citation type="submission" date="2017-03" db="EMBL/GenBank/DDBJ databases">
        <authorList>
            <person name="Safronova V.I."/>
            <person name="Sazanova A.L."/>
            <person name="Chirak E.R."/>
        </authorList>
    </citation>
    <scope>NUCLEOTIDE SEQUENCE [LARGE SCALE GENOMIC DNA]</scope>
    <source>
        <strain evidence="2 3">Opo-243</strain>
    </source>
</reference>
<organism evidence="2 3">
    <name type="scientific">Bradyrhizobium betae</name>
    <dbReference type="NCBI Taxonomy" id="244734"/>
    <lineage>
        <taxon>Bacteria</taxon>
        <taxon>Pseudomonadati</taxon>
        <taxon>Pseudomonadota</taxon>
        <taxon>Alphaproteobacteria</taxon>
        <taxon>Hyphomicrobiales</taxon>
        <taxon>Nitrobacteraceae</taxon>
        <taxon>Bradyrhizobium</taxon>
    </lineage>
</organism>
<evidence type="ECO:0000256" key="1">
    <source>
        <dbReference type="SAM" id="MobiDB-lite"/>
    </source>
</evidence>
<dbReference type="AlphaFoldDB" id="A0A4Q1UVG8"/>
<sequence length="753" mass="80620">MCNCSEHESGSLSKMTAASVAPAMQPLVPLSRQISFSDEESGDQPASTDLQPIPPIPPFRLCKLDFREGCYQINFRPTASLVSFEGTLRVDRSAPDGGADHLIVSGDLYSKRLVIGPIPHPLPPVGNKDEDESAADTSLTSLAASLSAVDEPVIPHPIRRPVIPIFPRARYHSYLRVTSVSAPVAVPFPKKCELTIIAEQFNYTQPPAGQFKGTFPATPSRTVTLKLSKVPAPFPLSLTGGPFYEGRLFDGGVDKGSVTLAWVSKFFRRATLEIDTLVGAVRPAPVPDGAGGTEFFDTVFAKTGWQLRVVQDQLNVPVPAGVTSTNCWSSADLHALMTAVRNPATNLDTEWHVHMIVVPAKLGCSRGIMYDQIGVPREGCASFSDDGYPVGDSSNFGLAANKKQRDVPRAFLRSATHELTHTLNQIHQEQETAADNSIMTTTPSVADVLGGPATGAPGVFPDQIALAHNTNVRHHLNHMPDPVIRPGGWPFASWFPTGAPQATDRHDFEPSELALTVTAATDRVALGQPLDLTWTMTNNSGVSLRAPNDVSTEALFASITVTDGEGHERPVRPFVILCEHAKLAELEPGESVTASAKVFWSTAGFAFEKPGRYRVDVAVSWSAQGVMVGVQSGLDVFVDYPTSNADNHSANLVLHPEVGKWVALGGEAYHLGEACRRLQALSQTASPAAMAPGDGAPAPRVLDGFADLMPDRAKLARLRPELTADPGSRTPARTAAPGRKRAAKAKKRTGRKG</sequence>
<comment type="caution">
    <text evidence="2">The sequence shown here is derived from an EMBL/GenBank/DDBJ whole genome shotgun (WGS) entry which is preliminary data.</text>
</comment>
<evidence type="ECO:0000313" key="2">
    <source>
        <dbReference type="EMBL" id="RXT42040.1"/>
    </source>
</evidence>
<dbReference type="EMBL" id="MZXW01000035">
    <property type="protein sequence ID" value="RXT42040.1"/>
    <property type="molecule type" value="Genomic_DNA"/>
</dbReference>
<feature type="region of interest" description="Disordered" evidence="1">
    <location>
        <begin position="717"/>
        <end position="753"/>
    </location>
</feature>
<evidence type="ECO:0000313" key="3">
    <source>
        <dbReference type="Proteomes" id="UP000290819"/>
    </source>
</evidence>